<reference evidence="7" key="3">
    <citation type="journal article" name="MicrobiologyOpen">
        <title>Whole-genome comparison between the type strain of Halobacterium salinarum (DSM 3754(T)) and the laboratory strains R1 and NRC-1.</title>
        <authorList>
            <person name="Pfeiffer F."/>
            <person name="Losensky G."/>
            <person name="Marchfelder A."/>
            <person name="Habermann B."/>
            <person name="Dyall-Smith M."/>
        </authorList>
    </citation>
    <scope>NUCLEOTIDE SEQUENCE</scope>
    <source>
        <strain evidence="7">91-R6</strain>
    </source>
</reference>
<dbReference type="SUPFAM" id="SSF48576">
    <property type="entry name" value="Terpenoid synthases"/>
    <property type="match status" value="1"/>
</dbReference>
<dbReference type="InterPro" id="IPR033749">
    <property type="entry name" value="Polyprenyl_synt_CS"/>
</dbReference>
<dbReference type="GO" id="GO:0004337">
    <property type="term" value="F:(2E,6E)-farnesyl diphosphate synthase activity"/>
    <property type="evidence" value="ECO:0007669"/>
    <property type="project" value="UniProtKB-EC"/>
</dbReference>
<dbReference type="PANTHER" id="PTHR12001">
    <property type="entry name" value="GERANYLGERANYL PYROPHOSPHATE SYNTHASE"/>
    <property type="match status" value="1"/>
</dbReference>
<dbReference type="EC" id="2.5.1.10" evidence="7"/>
<dbReference type="Proteomes" id="UP000323075">
    <property type="component" value="Unassembled WGS sequence"/>
</dbReference>
<proteinExistence type="inferred from homology"/>
<evidence type="ECO:0000256" key="5">
    <source>
        <dbReference type="ARBA" id="ARBA00022842"/>
    </source>
</evidence>
<keyword evidence="4" id="KW-0479">Metal-binding</keyword>
<evidence type="ECO:0000313" key="9">
    <source>
        <dbReference type="Proteomes" id="UP000296216"/>
    </source>
</evidence>
<dbReference type="EC" id="2.5.1.29" evidence="7"/>
<evidence type="ECO:0000256" key="6">
    <source>
        <dbReference type="RuleBase" id="RU004466"/>
    </source>
</evidence>
<comment type="similarity">
    <text evidence="2 6">Belongs to the FPP/GGPP synthase family.</text>
</comment>
<dbReference type="EMBL" id="VRYN01000001">
    <property type="protein sequence ID" value="TYO82038.1"/>
    <property type="molecule type" value="Genomic_DNA"/>
</dbReference>
<dbReference type="EMBL" id="CP038631">
    <property type="protein sequence ID" value="QCC45780.1"/>
    <property type="molecule type" value="Genomic_DNA"/>
</dbReference>
<comment type="cofactor">
    <cofactor evidence="1">
        <name>Mg(2+)</name>
        <dbReference type="ChEBI" id="CHEBI:18420"/>
    </cofactor>
</comment>
<dbReference type="SFLD" id="SFLDS00005">
    <property type="entry name" value="Isoprenoid_Synthase_Type_I"/>
    <property type="match status" value="1"/>
</dbReference>
<dbReference type="CDD" id="cd00685">
    <property type="entry name" value="Trans_IPPS_HT"/>
    <property type="match status" value="1"/>
</dbReference>
<dbReference type="AlphaFoldDB" id="A0A4D6GV65"/>
<dbReference type="RefSeq" id="WP_136361543.1">
    <property type="nucleotide sequence ID" value="NZ_VRYN01000001.1"/>
</dbReference>
<evidence type="ECO:0000313" key="10">
    <source>
        <dbReference type="Proteomes" id="UP000323075"/>
    </source>
</evidence>
<evidence type="ECO:0000256" key="4">
    <source>
        <dbReference type="ARBA" id="ARBA00022723"/>
    </source>
</evidence>
<dbReference type="InterPro" id="IPR008949">
    <property type="entry name" value="Isoprenoid_synthase_dom_sf"/>
</dbReference>
<keyword evidence="3 6" id="KW-0808">Transferase</keyword>
<keyword evidence="5" id="KW-0460">Magnesium</keyword>
<dbReference type="PANTHER" id="PTHR12001:SF85">
    <property type="entry name" value="SHORT CHAIN ISOPRENYL DIPHOSPHATE SYNTHASE"/>
    <property type="match status" value="1"/>
</dbReference>
<evidence type="ECO:0000256" key="1">
    <source>
        <dbReference type="ARBA" id="ARBA00001946"/>
    </source>
</evidence>
<organism evidence="7 9">
    <name type="scientific">Halobacterium salinarum (strain ATCC 33171 / DSM 3754 / JCM 8978 / NBRC 102687 / NCIMB 764 / 91-R6)</name>
    <dbReference type="NCBI Taxonomy" id="2597657"/>
    <lineage>
        <taxon>Archaea</taxon>
        <taxon>Methanobacteriati</taxon>
        <taxon>Methanobacteriota</taxon>
        <taxon>Stenosarchaea group</taxon>
        <taxon>Halobacteria</taxon>
        <taxon>Halobacteriales</taxon>
        <taxon>Halobacteriaceae</taxon>
        <taxon>Halobacterium</taxon>
    </lineage>
</organism>
<protein>
    <submittedName>
        <fullName evidence="7">Bifunctional short chain isoprenyl diphosphate synthase</fullName>
        <ecNumber evidence="7">2.5.1.10</ecNumber>
        <ecNumber evidence="7">2.5.1.29</ecNumber>
    </submittedName>
    <submittedName>
        <fullName evidence="8">Farnesyl-diphosphate synthase</fullName>
    </submittedName>
</protein>
<gene>
    <name evidence="7" type="primary">idsA2</name>
    <name evidence="8" type="ORF">APQ99_00554</name>
    <name evidence="7" type="ORF">HBSAL_10685</name>
</gene>
<evidence type="ECO:0000256" key="3">
    <source>
        <dbReference type="ARBA" id="ARBA00022679"/>
    </source>
</evidence>
<sequence>MEYVEARRAAIEQRITEAVGGVEPTELGDQLEHVVLAGGKRVRPTLTVLVCEAAGGAVWTGADEAAAVRENAALSAGGEDALDYAVGVELVHNASLVVDDIIDRSELRRGSASAWAEYGYGPGIVASDGLLGEAFALFSRDPRAMECVTDSLVELGEGEAIELVARPETEREYMELARRKTGALFRAAAELGAIAADADGRAVERFGEYAERVGVAFQIRDDVLDATADSDALGKPAGVDEALDRPSIVQVTDRSPDALNRLAGEQSERALGALAELELPDGEAKDYLQYLAEFVVERDA</sequence>
<name>A0A4D6GV65_HALS9</name>
<accession>A0A4D6GV65</accession>
<reference evidence="8 10" key="2">
    <citation type="submission" date="2019-07" db="EMBL/GenBank/DDBJ databases">
        <title>Genomic Encyclopedia of Archaeal and Bacterial Type Strains, Phase II (KMG-II): from individual species to whole genera.</title>
        <authorList>
            <person name="Goeker M."/>
        </authorList>
    </citation>
    <scope>NUCLEOTIDE SEQUENCE [LARGE SCALE GENOMIC DNA]</scope>
    <source>
        <strain evidence="8 10">DSM 3754</strain>
    </source>
</reference>
<dbReference type="GeneID" id="39855968"/>
<dbReference type="GO" id="GO:0008299">
    <property type="term" value="P:isoprenoid biosynthetic process"/>
    <property type="evidence" value="ECO:0007669"/>
    <property type="project" value="InterPro"/>
</dbReference>
<evidence type="ECO:0000313" key="7">
    <source>
        <dbReference type="EMBL" id="QCC45780.1"/>
    </source>
</evidence>
<dbReference type="PROSITE" id="PS00444">
    <property type="entry name" value="POLYPRENYL_SYNTHASE_2"/>
    <property type="match status" value="1"/>
</dbReference>
<dbReference type="Pfam" id="PF00348">
    <property type="entry name" value="polyprenyl_synt"/>
    <property type="match status" value="1"/>
</dbReference>
<dbReference type="InterPro" id="IPR000092">
    <property type="entry name" value="Polyprenyl_synt"/>
</dbReference>
<dbReference type="Proteomes" id="UP000296216">
    <property type="component" value="Chromosome"/>
</dbReference>
<dbReference type="PROSITE" id="PS00723">
    <property type="entry name" value="POLYPRENYL_SYNTHASE_1"/>
    <property type="match status" value="1"/>
</dbReference>
<dbReference type="GO" id="GO:0004311">
    <property type="term" value="F:geranylgeranyl diphosphate synthase activity"/>
    <property type="evidence" value="ECO:0007669"/>
    <property type="project" value="UniProtKB-EC"/>
</dbReference>
<evidence type="ECO:0000256" key="2">
    <source>
        <dbReference type="ARBA" id="ARBA00006706"/>
    </source>
</evidence>
<reference evidence="7 9" key="1">
    <citation type="journal article" date="2019" name="Microbiol. Resour. Announc.">
        <title>The Genome Sequence of the Halobacterium salinarum Type Strain Is Closely Related to That of Laboratory Strains NRC-1 and R1.</title>
        <authorList>
            <person name="Pfeiffer F."/>
            <person name="Marchfelder A."/>
            <person name="Habermann B."/>
            <person name="Dyall-Smith M.L."/>
        </authorList>
    </citation>
    <scope>NUCLEOTIDE SEQUENCE [LARGE SCALE GENOMIC DNA]</scope>
    <source>
        <strain evidence="7">91-R6</strain>
        <strain evidence="9">ATCC 33171 / DSM 3754 / JCM 8978 / NBRC 102687 / NCIMB 764 / 91-R6</strain>
    </source>
</reference>
<dbReference type="GO" id="GO:0046872">
    <property type="term" value="F:metal ion binding"/>
    <property type="evidence" value="ECO:0007669"/>
    <property type="project" value="UniProtKB-KW"/>
</dbReference>
<evidence type="ECO:0000313" key="8">
    <source>
        <dbReference type="EMBL" id="TYO82038.1"/>
    </source>
</evidence>
<dbReference type="Gene3D" id="1.10.600.10">
    <property type="entry name" value="Farnesyl Diphosphate Synthase"/>
    <property type="match status" value="1"/>
</dbReference>